<dbReference type="Pfam" id="PF08484">
    <property type="entry name" value="Methyltransf_14"/>
    <property type="match status" value="1"/>
</dbReference>
<dbReference type="InterPro" id="IPR013630">
    <property type="entry name" value="Methyltransf_Zn-bd_dom_put"/>
</dbReference>
<evidence type="ECO:0000259" key="1">
    <source>
        <dbReference type="Pfam" id="PF08421"/>
    </source>
</evidence>
<proteinExistence type="predicted"/>
<dbReference type="Pfam" id="PF08421">
    <property type="entry name" value="Methyltransf_13"/>
    <property type="match status" value="1"/>
</dbReference>
<dbReference type="InterPro" id="IPR029063">
    <property type="entry name" value="SAM-dependent_MTases_sf"/>
</dbReference>
<protein>
    <submittedName>
        <fullName evidence="3">Methyltransferase-like protein</fullName>
    </submittedName>
</protein>
<dbReference type="AlphaFoldDB" id="K0B3H4"/>
<accession>K0B3H4</accession>
<dbReference type="InterPro" id="IPR013691">
    <property type="entry name" value="MeTrfase_14"/>
</dbReference>
<dbReference type="PANTHER" id="PTHR43861:SF5">
    <property type="entry name" value="BLL5978 PROTEIN"/>
    <property type="match status" value="1"/>
</dbReference>
<feature type="domain" description="Methyltransferase putative zinc binding" evidence="1">
    <location>
        <begin position="8"/>
        <end position="67"/>
    </location>
</feature>
<organism evidence="3 4">
    <name type="scientific">Candidatus Nitrosopumilus koreensis AR1</name>
    <dbReference type="NCBI Taxonomy" id="1229908"/>
    <lineage>
        <taxon>Archaea</taxon>
        <taxon>Nitrososphaerota</taxon>
        <taxon>Nitrososphaeria</taxon>
        <taxon>Nitrosopumilales</taxon>
        <taxon>Nitrosopumilaceae</taxon>
        <taxon>Nitrosopumilus</taxon>
    </lineage>
</organism>
<dbReference type="STRING" id="1229908.NKOR_00460"/>
<dbReference type="PATRIC" id="fig|1229908.8.peg.96"/>
<keyword evidence="4" id="KW-1185">Reference proteome</keyword>
<dbReference type="GO" id="GO:0008168">
    <property type="term" value="F:methyltransferase activity"/>
    <property type="evidence" value="ECO:0007669"/>
    <property type="project" value="UniProtKB-KW"/>
</dbReference>
<evidence type="ECO:0000313" key="4">
    <source>
        <dbReference type="Proteomes" id="UP000006101"/>
    </source>
</evidence>
<sequence length="411" mass="47641">MDENIMKCRFCNNELKTSFVDLGKSPMANSYLKDKNKMEPFYPLKTYVCSNCFLVQLEEFENPKQIFSDYAYFSSYSTTWVEHIREYVDEVIKKMKIDEKKQVIEIASNDGYLLQFFKKNNIPILGIEPASNIAKIANEKGIKTINEFFGEETAKKLAEEGQKADLLIGFNVLPHVPNLNDFMKGLKILLSDKGIITIQFSAYLLQLIQQNEFDVIYHEHFSYFSLFTLQKIFTKYNMTIFDVQEIPIHGGSLRIFIKHENNINFEISDNVEKQISKEIKFGIAEISKYPQFQKQTEQVKQNILELLIKIKKEGKSIAGYGAPAKGNTLLNYCGIGTDFIEYTVDKNPHKQNLYLPGTNIPVYPIDIIFEKKPDYVLILAWNFKEEIMEQMKQIRAWGAKFIVLIPEVVIL</sequence>
<dbReference type="HOGENOM" id="CLU_038800_1_0_2"/>
<name>K0B3H4_9ARCH</name>
<dbReference type="Pfam" id="PF13489">
    <property type="entry name" value="Methyltransf_23"/>
    <property type="match status" value="1"/>
</dbReference>
<reference evidence="3 4" key="1">
    <citation type="journal article" date="2012" name="J. Bacteriol.">
        <title>Draft Genome Sequence of an Ammonia-Oxidizing Archaeon, "Candidatus Nitrosopumilus koreensis" AR1, from Marine Sediment.</title>
        <authorList>
            <person name="Park S.J."/>
            <person name="Kim J.G."/>
            <person name="Jung M.Y."/>
            <person name="Kim S.J."/>
            <person name="Cha I.T."/>
            <person name="Kwon K."/>
            <person name="Lee J.H."/>
            <person name="Rhee S.K."/>
        </authorList>
    </citation>
    <scope>NUCLEOTIDE SEQUENCE [LARGE SCALE GENOMIC DNA]</scope>
    <source>
        <strain evidence="3 4">AR1</strain>
    </source>
</reference>
<dbReference type="InterPro" id="IPR038576">
    <property type="entry name" value="Methyltransf_Zn-bd_dom_put_sf"/>
</dbReference>
<evidence type="ECO:0000313" key="3">
    <source>
        <dbReference type="EMBL" id="AFS80014.1"/>
    </source>
</evidence>
<dbReference type="Gene3D" id="3.40.50.150">
    <property type="entry name" value="Vaccinia Virus protein VP39"/>
    <property type="match status" value="1"/>
</dbReference>
<dbReference type="Proteomes" id="UP000006101">
    <property type="component" value="Chromosome"/>
</dbReference>
<keyword evidence="3" id="KW-0808">Transferase</keyword>
<dbReference type="EMBL" id="CP003842">
    <property type="protein sequence ID" value="AFS80014.1"/>
    <property type="molecule type" value="Genomic_DNA"/>
</dbReference>
<dbReference type="SUPFAM" id="SSF53335">
    <property type="entry name" value="S-adenosyl-L-methionine-dependent methyltransferases"/>
    <property type="match status" value="1"/>
</dbReference>
<feature type="domain" description="C-methyltransferase" evidence="2">
    <location>
        <begin position="247"/>
        <end position="406"/>
    </location>
</feature>
<evidence type="ECO:0000259" key="2">
    <source>
        <dbReference type="Pfam" id="PF08484"/>
    </source>
</evidence>
<keyword evidence="3" id="KW-0489">Methyltransferase</keyword>
<dbReference type="Gene3D" id="3.40.50.720">
    <property type="entry name" value="NAD(P)-binding Rossmann-like Domain"/>
    <property type="match status" value="1"/>
</dbReference>
<dbReference type="KEGG" id="nkr:NKOR_00460"/>
<dbReference type="Gene3D" id="6.20.50.110">
    <property type="entry name" value="Methyltransferase, zinc-binding domain"/>
    <property type="match status" value="1"/>
</dbReference>
<gene>
    <name evidence="3" type="ORF">NKOR_00460</name>
</gene>
<dbReference type="GO" id="GO:0032259">
    <property type="term" value="P:methylation"/>
    <property type="evidence" value="ECO:0007669"/>
    <property type="project" value="UniProtKB-KW"/>
</dbReference>
<dbReference type="PANTHER" id="PTHR43861">
    <property type="entry name" value="TRANS-ACONITATE 2-METHYLTRANSFERASE-RELATED"/>
    <property type="match status" value="1"/>
</dbReference>